<dbReference type="EMBL" id="CM042037">
    <property type="protein sequence ID" value="KAI3742650.1"/>
    <property type="molecule type" value="Genomic_DNA"/>
</dbReference>
<keyword evidence="2" id="KW-1185">Reference proteome</keyword>
<evidence type="ECO:0000313" key="1">
    <source>
        <dbReference type="EMBL" id="KAI3742650.1"/>
    </source>
</evidence>
<comment type="caution">
    <text evidence="1">The sequence shown here is derived from an EMBL/GenBank/DDBJ whole genome shotgun (WGS) entry which is preliminary data.</text>
</comment>
<dbReference type="Proteomes" id="UP001056120">
    <property type="component" value="Linkage Group LG20"/>
</dbReference>
<reference evidence="2" key="1">
    <citation type="journal article" date="2022" name="Mol. Ecol. Resour.">
        <title>The genomes of chicory, endive, great burdock and yacon provide insights into Asteraceae palaeo-polyploidization history and plant inulin production.</title>
        <authorList>
            <person name="Fan W."/>
            <person name="Wang S."/>
            <person name="Wang H."/>
            <person name="Wang A."/>
            <person name="Jiang F."/>
            <person name="Liu H."/>
            <person name="Zhao H."/>
            <person name="Xu D."/>
            <person name="Zhang Y."/>
        </authorList>
    </citation>
    <scope>NUCLEOTIDE SEQUENCE [LARGE SCALE GENOMIC DNA]</scope>
    <source>
        <strain evidence="2">cv. Yunnan</strain>
    </source>
</reference>
<proteinExistence type="predicted"/>
<organism evidence="1 2">
    <name type="scientific">Smallanthus sonchifolius</name>
    <dbReference type="NCBI Taxonomy" id="185202"/>
    <lineage>
        <taxon>Eukaryota</taxon>
        <taxon>Viridiplantae</taxon>
        <taxon>Streptophyta</taxon>
        <taxon>Embryophyta</taxon>
        <taxon>Tracheophyta</taxon>
        <taxon>Spermatophyta</taxon>
        <taxon>Magnoliopsida</taxon>
        <taxon>eudicotyledons</taxon>
        <taxon>Gunneridae</taxon>
        <taxon>Pentapetalae</taxon>
        <taxon>asterids</taxon>
        <taxon>campanulids</taxon>
        <taxon>Asterales</taxon>
        <taxon>Asteraceae</taxon>
        <taxon>Asteroideae</taxon>
        <taxon>Heliantheae alliance</taxon>
        <taxon>Millerieae</taxon>
        <taxon>Smallanthus</taxon>
    </lineage>
</organism>
<name>A0ACB9D7Y4_9ASTR</name>
<accession>A0ACB9D7Y4</accession>
<reference evidence="1 2" key="2">
    <citation type="journal article" date="2022" name="Mol. Ecol. Resour.">
        <title>The genomes of chicory, endive, great burdock and yacon provide insights into Asteraceae paleo-polyploidization history and plant inulin production.</title>
        <authorList>
            <person name="Fan W."/>
            <person name="Wang S."/>
            <person name="Wang H."/>
            <person name="Wang A."/>
            <person name="Jiang F."/>
            <person name="Liu H."/>
            <person name="Zhao H."/>
            <person name="Xu D."/>
            <person name="Zhang Y."/>
        </authorList>
    </citation>
    <scope>NUCLEOTIDE SEQUENCE [LARGE SCALE GENOMIC DNA]</scope>
    <source>
        <strain evidence="2">cv. Yunnan</strain>
        <tissue evidence="1">Leaves</tissue>
    </source>
</reference>
<evidence type="ECO:0000313" key="2">
    <source>
        <dbReference type="Proteomes" id="UP001056120"/>
    </source>
</evidence>
<protein>
    <submittedName>
        <fullName evidence="1">Uncharacterized protein</fullName>
    </submittedName>
</protein>
<sequence>MGFGPATVIPYADQRRLHSPGMVYAGCFLYYADQQRKRLSRPTYGVGTGYLKILKKAPALKKTIRRDFKEEHQCVSCNKARKEGRQAKKGNDSSDRERAKKYHFCPSKTNM</sequence>
<gene>
    <name evidence="1" type="ORF">L1987_60342</name>
</gene>